<gene>
    <name evidence="2" type="ORF">ECPE_LOCUS10233</name>
</gene>
<evidence type="ECO:0000313" key="2">
    <source>
        <dbReference type="EMBL" id="VDP86729.1"/>
    </source>
</evidence>
<dbReference type="AlphaFoldDB" id="A0A183ATE8"/>
<keyword evidence="1" id="KW-0493">Microtubule</keyword>
<name>A0A183ATE8_9TREM</name>
<dbReference type="Gene3D" id="3.30.740.10">
    <property type="entry name" value="Protein Inhibitor Of Neuronal Nitric Oxide Synthase"/>
    <property type="match status" value="1"/>
</dbReference>
<comment type="subcellular location">
    <subcellularLocation>
        <location evidence="1">Cytoplasm</location>
        <location evidence="1">Cytoskeleton</location>
    </subcellularLocation>
</comment>
<dbReference type="GO" id="GO:0007017">
    <property type="term" value="P:microtubule-based process"/>
    <property type="evidence" value="ECO:0007669"/>
    <property type="project" value="InterPro"/>
</dbReference>
<dbReference type="InterPro" id="IPR001372">
    <property type="entry name" value="Dynein_light_chain_typ-1/2"/>
</dbReference>
<evidence type="ECO:0000256" key="1">
    <source>
        <dbReference type="RuleBase" id="RU365010"/>
    </source>
</evidence>
<dbReference type="InterPro" id="IPR037177">
    <property type="entry name" value="DLC_sf"/>
</dbReference>
<sequence length="101" mass="11253">MVKTSDAVIYKTDMTSEMQEQAVVLTNRAITVYATDADVVAYLTDEFDKRYKPTWHCVMGTQFTRVRRETRFAGFPAASSFASFGPVSGSTELLEPSKLGQ</sequence>
<dbReference type="SMART" id="SM01375">
    <property type="entry name" value="Dynein_light"/>
    <property type="match status" value="1"/>
</dbReference>
<dbReference type="Pfam" id="PF01221">
    <property type="entry name" value="Dynein_light"/>
    <property type="match status" value="1"/>
</dbReference>
<dbReference type="GO" id="GO:0005868">
    <property type="term" value="C:cytoplasmic dynein complex"/>
    <property type="evidence" value="ECO:0007669"/>
    <property type="project" value="TreeGrafter"/>
</dbReference>
<dbReference type="SUPFAM" id="SSF54648">
    <property type="entry name" value="DLC"/>
    <property type="match status" value="1"/>
</dbReference>
<keyword evidence="3" id="KW-1185">Reference proteome</keyword>
<comment type="similarity">
    <text evidence="1">Belongs to the dynein light chain family.</text>
</comment>
<reference evidence="4" key="1">
    <citation type="submission" date="2016-06" db="UniProtKB">
        <authorList>
            <consortium name="WormBaseParasite"/>
        </authorList>
    </citation>
    <scope>IDENTIFICATION</scope>
</reference>
<dbReference type="PANTHER" id="PTHR11886:SF35">
    <property type="entry name" value="DYNEIN LIGHT CHAIN"/>
    <property type="match status" value="1"/>
</dbReference>
<proteinExistence type="inferred from homology"/>
<organism evidence="4">
    <name type="scientific">Echinostoma caproni</name>
    <dbReference type="NCBI Taxonomy" id="27848"/>
    <lineage>
        <taxon>Eukaryota</taxon>
        <taxon>Metazoa</taxon>
        <taxon>Spiralia</taxon>
        <taxon>Lophotrochozoa</taxon>
        <taxon>Platyhelminthes</taxon>
        <taxon>Trematoda</taxon>
        <taxon>Digenea</taxon>
        <taxon>Plagiorchiida</taxon>
        <taxon>Echinostomata</taxon>
        <taxon>Echinostomatoidea</taxon>
        <taxon>Echinostomatidae</taxon>
        <taxon>Echinostoma</taxon>
    </lineage>
</organism>
<keyword evidence="1" id="KW-0963">Cytoplasm</keyword>
<evidence type="ECO:0000313" key="4">
    <source>
        <dbReference type="WBParaSite" id="ECPE_0001026501-mRNA-1"/>
    </source>
</evidence>
<dbReference type="GO" id="GO:0045505">
    <property type="term" value="F:dynein intermediate chain binding"/>
    <property type="evidence" value="ECO:0007669"/>
    <property type="project" value="TreeGrafter"/>
</dbReference>
<protein>
    <recommendedName>
        <fullName evidence="1">Dynein light chain</fullName>
    </recommendedName>
</protein>
<reference evidence="2 3" key="2">
    <citation type="submission" date="2018-11" db="EMBL/GenBank/DDBJ databases">
        <authorList>
            <consortium name="Pathogen Informatics"/>
        </authorList>
    </citation>
    <scope>NUCLEOTIDE SEQUENCE [LARGE SCALE GENOMIC DNA]</scope>
    <source>
        <strain evidence="2 3">Egypt</strain>
    </source>
</reference>
<keyword evidence="1" id="KW-0243">Dynein</keyword>
<dbReference type="EMBL" id="UZAN01048728">
    <property type="protein sequence ID" value="VDP86729.1"/>
    <property type="molecule type" value="Genomic_DNA"/>
</dbReference>
<accession>A0A183ATE8</accession>
<keyword evidence="1" id="KW-0206">Cytoskeleton</keyword>
<dbReference type="PANTHER" id="PTHR11886">
    <property type="entry name" value="DYNEIN LIGHT CHAIN"/>
    <property type="match status" value="1"/>
</dbReference>
<dbReference type="WBParaSite" id="ECPE_0001026501-mRNA-1">
    <property type="protein sequence ID" value="ECPE_0001026501-mRNA-1"/>
    <property type="gene ID" value="ECPE_0001026501"/>
</dbReference>
<evidence type="ECO:0000313" key="3">
    <source>
        <dbReference type="Proteomes" id="UP000272942"/>
    </source>
</evidence>
<dbReference type="Proteomes" id="UP000272942">
    <property type="component" value="Unassembled WGS sequence"/>
</dbReference>
<dbReference type="OrthoDB" id="10033309at2759"/>
<dbReference type="GO" id="GO:0005874">
    <property type="term" value="C:microtubule"/>
    <property type="evidence" value="ECO:0007669"/>
    <property type="project" value="UniProtKB-KW"/>
</dbReference>
<keyword evidence="1" id="KW-0505">Motor protein</keyword>